<evidence type="ECO:0000256" key="1">
    <source>
        <dbReference type="SAM" id="SignalP"/>
    </source>
</evidence>
<comment type="caution">
    <text evidence="2">The sequence shown here is derived from an EMBL/GenBank/DDBJ whole genome shotgun (WGS) entry which is preliminary data.</text>
</comment>
<evidence type="ECO:0000313" key="3">
    <source>
        <dbReference type="Proteomes" id="UP001055153"/>
    </source>
</evidence>
<evidence type="ECO:0000313" key="2">
    <source>
        <dbReference type="EMBL" id="GJE01913.1"/>
    </source>
</evidence>
<dbReference type="Proteomes" id="UP001055153">
    <property type="component" value="Unassembled WGS sequence"/>
</dbReference>
<feature type="signal peptide" evidence="1">
    <location>
        <begin position="1"/>
        <end position="19"/>
    </location>
</feature>
<proteinExistence type="predicted"/>
<reference evidence="2" key="2">
    <citation type="submission" date="2021-08" db="EMBL/GenBank/DDBJ databases">
        <authorList>
            <person name="Tani A."/>
            <person name="Ola A."/>
            <person name="Ogura Y."/>
            <person name="Katsura K."/>
            <person name="Hayashi T."/>
        </authorList>
    </citation>
    <scope>NUCLEOTIDE SEQUENCE</scope>
    <source>
        <strain evidence="2">DSM 17168</strain>
    </source>
</reference>
<feature type="chain" id="PRO_5045398356" evidence="1">
    <location>
        <begin position="20"/>
        <end position="92"/>
    </location>
</feature>
<keyword evidence="1" id="KW-0732">Signal</keyword>
<accession>A0ABQ4SJ50</accession>
<protein>
    <submittedName>
        <fullName evidence="2">Uncharacterized protein</fullName>
    </submittedName>
</protein>
<sequence>MKAMLLLLPLLAGLPPARAAPAGGEPTALLRDWAAQNSACRGGRGDDPRTQEACTRRDALDRRLNAAGWCYGRPGEAGYQRSWQPCAGRAPR</sequence>
<reference evidence="2" key="1">
    <citation type="journal article" date="2021" name="Front. Microbiol.">
        <title>Comprehensive Comparative Genomics and Phenotyping of Methylobacterium Species.</title>
        <authorList>
            <person name="Alessa O."/>
            <person name="Ogura Y."/>
            <person name="Fujitani Y."/>
            <person name="Takami H."/>
            <person name="Hayashi T."/>
            <person name="Sahin N."/>
            <person name="Tani A."/>
        </authorList>
    </citation>
    <scope>NUCLEOTIDE SEQUENCE</scope>
    <source>
        <strain evidence="2">DSM 17168</strain>
    </source>
</reference>
<gene>
    <name evidence="2" type="ORF">GMJLKIPL_3854</name>
</gene>
<dbReference type="RefSeq" id="WP_238237150.1">
    <property type="nucleotide sequence ID" value="NZ_BPQQ01000044.1"/>
</dbReference>
<dbReference type="EMBL" id="BPQQ01000044">
    <property type="protein sequence ID" value="GJE01913.1"/>
    <property type="molecule type" value="Genomic_DNA"/>
</dbReference>
<keyword evidence="3" id="KW-1185">Reference proteome</keyword>
<name>A0ABQ4SJ50_9HYPH</name>
<organism evidence="2 3">
    <name type="scientific">Methylobacterium isbiliense</name>
    <dbReference type="NCBI Taxonomy" id="315478"/>
    <lineage>
        <taxon>Bacteria</taxon>
        <taxon>Pseudomonadati</taxon>
        <taxon>Pseudomonadota</taxon>
        <taxon>Alphaproteobacteria</taxon>
        <taxon>Hyphomicrobiales</taxon>
        <taxon>Methylobacteriaceae</taxon>
        <taxon>Methylobacterium</taxon>
    </lineage>
</organism>